<evidence type="ECO:0000256" key="4">
    <source>
        <dbReference type="ARBA" id="ARBA00022692"/>
    </source>
</evidence>
<evidence type="ECO:0000256" key="6">
    <source>
        <dbReference type="ARBA" id="ARBA00022989"/>
    </source>
</evidence>
<keyword evidence="8 10" id="KW-0472">Membrane</keyword>
<dbReference type="PANTHER" id="PTHR14647">
    <property type="entry name" value="GALACTOSE-3-O-SULFOTRANSFERASE"/>
    <property type="match status" value="1"/>
</dbReference>
<dbReference type="OrthoDB" id="514299at2759"/>
<reference evidence="11" key="1">
    <citation type="submission" date="2021-10" db="EMBL/GenBank/DDBJ databases">
        <title>Tropical sea cucumber genome reveals ecological adaptation and Cuvierian tubules defense mechanism.</title>
        <authorList>
            <person name="Chen T."/>
        </authorList>
    </citation>
    <scope>NUCLEOTIDE SEQUENCE</scope>
    <source>
        <strain evidence="11">Nanhai2018</strain>
        <tissue evidence="11">Muscle</tissue>
    </source>
</reference>
<keyword evidence="7" id="KW-0333">Golgi apparatus</keyword>
<gene>
    <name evidence="11" type="ORF">HOLleu_35496</name>
</gene>
<evidence type="ECO:0000256" key="1">
    <source>
        <dbReference type="ARBA" id="ARBA00004323"/>
    </source>
</evidence>
<accession>A0A9Q0YPU2</accession>
<dbReference type="Proteomes" id="UP001152320">
    <property type="component" value="Chromosome 18"/>
</dbReference>
<comment type="caution">
    <text evidence="11">The sequence shown here is derived from an EMBL/GenBank/DDBJ whole genome shotgun (WGS) entry which is preliminary data.</text>
</comment>
<keyword evidence="12" id="KW-1185">Reference proteome</keyword>
<name>A0A9Q0YPU2_HOLLE</name>
<dbReference type="Pfam" id="PF06990">
    <property type="entry name" value="Gal-3-0_sulfotr"/>
    <property type="match status" value="1"/>
</dbReference>
<dbReference type="GO" id="GO:0009247">
    <property type="term" value="P:glycolipid biosynthetic process"/>
    <property type="evidence" value="ECO:0007669"/>
    <property type="project" value="InterPro"/>
</dbReference>
<keyword evidence="6 10" id="KW-1133">Transmembrane helix</keyword>
<dbReference type="PANTHER" id="PTHR14647:SF86">
    <property type="entry name" value="GALACTOSE-3-O-SULFOTRANSFERASE"/>
    <property type="match status" value="1"/>
</dbReference>
<evidence type="ECO:0000256" key="2">
    <source>
        <dbReference type="ARBA" id="ARBA00008124"/>
    </source>
</evidence>
<sequence length="447" mass="51890">MNFINRISGLILSLLILICVILIYLKIDKRMKLKKLSVQRERVFVDYSDSIVVTKFRAPVLPLDDLEEEEIVNDGKQADLEEAAKQRRLLIAQTFSAKPAEQNYRISDNSGLTTENSTHRMTTSVKPCTPKHNVAFLRTHKTGSSTLQAILYRYGELHDLSFALPEKGSNLGSPRLFHPRFIRPTKNKKYNMLVGHARYDKWGFSVAMPRNTQYITIIREPSDQFESLYKYYNWYERFQASLPEFSSNPFFYYKKSEPSDAIESALNPNLFDLGLDKKFLNDRQSISEQIEKLDKDFTLVMVTEYFDESLILLKDLLCWSIDDVTYLAKNVRSMEGRNLNKDTRQSLRMWNAGDVKLYEHFNETFWRKVHLYGKDKLMEEVKTLRERNEELKLSCVEGSASVSQGKTGTRVKRYSLKVSQSQNDTCVLLTLANEALQGRVARRQFGN</sequence>
<dbReference type="GO" id="GO:0000139">
    <property type="term" value="C:Golgi membrane"/>
    <property type="evidence" value="ECO:0007669"/>
    <property type="project" value="UniProtKB-SubCell"/>
</dbReference>
<dbReference type="GO" id="GO:0001733">
    <property type="term" value="F:galactosylceramide sulfotransferase activity"/>
    <property type="evidence" value="ECO:0007669"/>
    <property type="project" value="InterPro"/>
</dbReference>
<evidence type="ECO:0000313" key="11">
    <source>
        <dbReference type="EMBL" id="KAJ8025320.1"/>
    </source>
</evidence>
<evidence type="ECO:0000313" key="12">
    <source>
        <dbReference type="Proteomes" id="UP001152320"/>
    </source>
</evidence>
<dbReference type="AlphaFoldDB" id="A0A9Q0YPU2"/>
<evidence type="ECO:0000256" key="3">
    <source>
        <dbReference type="ARBA" id="ARBA00022679"/>
    </source>
</evidence>
<protein>
    <submittedName>
        <fullName evidence="11">Galactose-3-O-sulfotransferase 3</fullName>
    </submittedName>
</protein>
<dbReference type="EMBL" id="JAIZAY010000018">
    <property type="protein sequence ID" value="KAJ8025320.1"/>
    <property type="molecule type" value="Genomic_DNA"/>
</dbReference>
<dbReference type="Gene3D" id="3.40.50.300">
    <property type="entry name" value="P-loop containing nucleotide triphosphate hydrolases"/>
    <property type="match status" value="1"/>
</dbReference>
<evidence type="ECO:0000256" key="10">
    <source>
        <dbReference type="SAM" id="Phobius"/>
    </source>
</evidence>
<organism evidence="11 12">
    <name type="scientific">Holothuria leucospilota</name>
    <name type="common">Black long sea cucumber</name>
    <name type="synonym">Mertensiothuria leucospilota</name>
    <dbReference type="NCBI Taxonomy" id="206669"/>
    <lineage>
        <taxon>Eukaryota</taxon>
        <taxon>Metazoa</taxon>
        <taxon>Echinodermata</taxon>
        <taxon>Eleutherozoa</taxon>
        <taxon>Echinozoa</taxon>
        <taxon>Holothuroidea</taxon>
        <taxon>Aspidochirotacea</taxon>
        <taxon>Aspidochirotida</taxon>
        <taxon>Holothuriidae</taxon>
        <taxon>Holothuria</taxon>
    </lineage>
</organism>
<keyword evidence="9" id="KW-0325">Glycoprotein</keyword>
<keyword evidence="5" id="KW-0735">Signal-anchor</keyword>
<evidence type="ECO:0000256" key="8">
    <source>
        <dbReference type="ARBA" id="ARBA00023136"/>
    </source>
</evidence>
<keyword evidence="3" id="KW-0808">Transferase</keyword>
<dbReference type="InterPro" id="IPR027417">
    <property type="entry name" value="P-loop_NTPase"/>
</dbReference>
<evidence type="ECO:0000256" key="9">
    <source>
        <dbReference type="ARBA" id="ARBA00023180"/>
    </source>
</evidence>
<proteinExistence type="inferred from homology"/>
<feature type="transmembrane region" description="Helical" evidence="10">
    <location>
        <begin position="6"/>
        <end position="25"/>
    </location>
</feature>
<comment type="subcellular location">
    <subcellularLocation>
        <location evidence="1">Golgi apparatus membrane</location>
        <topology evidence="1">Single-pass type II membrane protein</topology>
    </subcellularLocation>
</comment>
<evidence type="ECO:0000256" key="5">
    <source>
        <dbReference type="ARBA" id="ARBA00022968"/>
    </source>
</evidence>
<comment type="similarity">
    <text evidence="2">Belongs to the galactose-3-O-sulfotransferase family.</text>
</comment>
<dbReference type="InterPro" id="IPR009729">
    <property type="entry name" value="Gal-3-0_sulfotransfrase"/>
</dbReference>
<dbReference type="SUPFAM" id="SSF52540">
    <property type="entry name" value="P-loop containing nucleoside triphosphate hydrolases"/>
    <property type="match status" value="1"/>
</dbReference>
<evidence type="ECO:0000256" key="7">
    <source>
        <dbReference type="ARBA" id="ARBA00023034"/>
    </source>
</evidence>
<keyword evidence="4 10" id="KW-0812">Transmembrane</keyword>